<dbReference type="EMBL" id="CP135076">
    <property type="protein sequence ID" value="WNO53879.1"/>
    <property type="molecule type" value="Genomic_DNA"/>
</dbReference>
<dbReference type="RefSeq" id="WP_313915767.1">
    <property type="nucleotide sequence ID" value="NZ_CP135076.1"/>
</dbReference>
<sequence>MDLSFTRPEEDAPATTLPTALAVLMVAVAMRQATSPTAMAQARLGRASPDRNPLAPENGAFNAGVAAAFTGWSEK</sequence>
<name>A0ABZ0B909_9SPHN</name>
<keyword evidence="3" id="KW-1185">Reference proteome</keyword>
<dbReference type="Proteomes" id="UP001302249">
    <property type="component" value="Chromosome"/>
</dbReference>
<reference evidence="2 3" key="1">
    <citation type="submission" date="2023-09" db="EMBL/GenBank/DDBJ databases">
        <authorList>
            <person name="Rey-Velasco X."/>
        </authorList>
    </citation>
    <scope>NUCLEOTIDE SEQUENCE [LARGE SCALE GENOMIC DNA]</scope>
    <source>
        <strain evidence="2 3">W311</strain>
    </source>
</reference>
<protein>
    <submittedName>
        <fullName evidence="2">Uncharacterized protein</fullName>
    </submittedName>
</protein>
<feature type="region of interest" description="Disordered" evidence="1">
    <location>
        <begin position="40"/>
        <end position="59"/>
    </location>
</feature>
<gene>
    <name evidence="2" type="ORF">RPR59_01060</name>
</gene>
<proteinExistence type="predicted"/>
<organism evidence="2 3">
    <name type="scientific">Stakelama saccharophila</name>
    <dbReference type="NCBI Taxonomy" id="3075605"/>
    <lineage>
        <taxon>Bacteria</taxon>
        <taxon>Pseudomonadati</taxon>
        <taxon>Pseudomonadota</taxon>
        <taxon>Alphaproteobacteria</taxon>
        <taxon>Sphingomonadales</taxon>
        <taxon>Sphingomonadaceae</taxon>
        <taxon>Stakelama</taxon>
    </lineage>
</organism>
<accession>A0ABZ0B909</accession>
<evidence type="ECO:0000313" key="3">
    <source>
        <dbReference type="Proteomes" id="UP001302249"/>
    </source>
</evidence>
<evidence type="ECO:0000256" key="1">
    <source>
        <dbReference type="SAM" id="MobiDB-lite"/>
    </source>
</evidence>
<evidence type="ECO:0000313" key="2">
    <source>
        <dbReference type="EMBL" id="WNO53879.1"/>
    </source>
</evidence>